<dbReference type="PROSITE" id="PS50111">
    <property type="entry name" value="CHEMOTAXIS_TRANSDUC_2"/>
    <property type="match status" value="1"/>
</dbReference>
<dbReference type="PANTHER" id="PTHR43531">
    <property type="entry name" value="PROTEIN ICFG"/>
    <property type="match status" value="1"/>
</dbReference>
<dbReference type="Gene3D" id="1.10.287.950">
    <property type="entry name" value="Methyl-accepting chemotaxis protein"/>
    <property type="match status" value="1"/>
</dbReference>
<dbReference type="GO" id="GO:0005886">
    <property type="term" value="C:plasma membrane"/>
    <property type="evidence" value="ECO:0007669"/>
    <property type="project" value="UniProtKB-SubCell"/>
</dbReference>
<dbReference type="PANTHER" id="PTHR43531:SF7">
    <property type="entry name" value="AEROTAXIS RECEPTOR"/>
    <property type="match status" value="1"/>
</dbReference>
<keyword evidence="4" id="KW-0145">Chemotaxis</keyword>
<evidence type="ECO:0000256" key="11">
    <source>
        <dbReference type="PROSITE-ProRule" id="PRU00284"/>
    </source>
</evidence>
<dbReference type="GO" id="GO:0007165">
    <property type="term" value="P:signal transduction"/>
    <property type="evidence" value="ECO:0007669"/>
    <property type="project" value="UniProtKB-KW"/>
</dbReference>
<evidence type="ECO:0000256" key="9">
    <source>
        <dbReference type="ARBA" id="ARBA00023224"/>
    </source>
</evidence>
<dbReference type="InterPro" id="IPR004090">
    <property type="entry name" value="Chemotax_Me-accpt_rcpt"/>
</dbReference>
<evidence type="ECO:0000256" key="8">
    <source>
        <dbReference type="ARBA" id="ARBA00023136"/>
    </source>
</evidence>
<accession>A0A097QY47</accession>
<comment type="subcellular location">
    <subcellularLocation>
        <location evidence="1">Cell inner membrane</location>
        <topology evidence="1">Multi-pass membrane protein</topology>
    </subcellularLocation>
</comment>
<dbReference type="InterPro" id="IPR000014">
    <property type="entry name" value="PAS"/>
</dbReference>
<dbReference type="CDD" id="cd00130">
    <property type="entry name" value="PAS"/>
    <property type="match status" value="1"/>
</dbReference>
<sequence length="514" mass="55855">MRNNQPITQQEYTLADDATLMSTTDPNSYITYANASFIEASGFTAEEIIKQPHNVVRHPDMPPQVFADMWATLKQGEPWTGLVKNRRKNGGFYWVRANAVPVVRGGKTVGFMSVRTKASNEEIAKASQLYEQMNQNKLGSRRVHKGLLLRSGFWRWTSIMKTMPLRWRIRTALFALLPLSIATVSALNVEHLALGIFSAAMALFLILISAWLESQISRPLERVCQQALRVATGASHNVEHMNRVDEIGVTLRAIGQLGLMFRWLVNDVSGQVINVRSASDELAQGNIDLSARTKQTAANVQQTASTMTQMTITVQNNTETAAKADQLSISASSAATNGGQVMETVIATMDEIASSTKKIASITSLIDSIAFQTNILALNAAVEAARAGEDGKGFAVVAGEVRNLAQRSASAASEIKSLIEASAEKVQSGTNQVHTAGSTMRDIVEQVRNVTDLIAQISAATSEQSTGLNEVSRAIDELDRITHQNAVLVQEGAEASAKVKQQAMWLVDAVTVFR</sequence>
<dbReference type="GeneID" id="56890142"/>
<dbReference type="OrthoDB" id="9812260at2"/>
<dbReference type="eggNOG" id="COG0840">
    <property type="taxonomic scope" value="Bacteria"/>
</dbReference>
<protein>
    <submittedName>
        <fullName evidence="14">Aerotaxis receptor Aer</fullName>
    </submittedName>
</protein>
<evidence type="ECO:0000256" key="12">
    <source>
        <dbReference type="SAM" id="Phobius"/>
    </source>
</evidence>
<dbReference type="FunFam" id="1.10.287.950:FF:000001">
    <property type="entry name" value="Methyl-accepting chemotaxis sensory transducer"/>
    <property type="match status" value="1"/>
</dbReference>
<dbReference type="InterPro" id="IPR051310">
    <property type="entry name" value="MCP_chemotaxis"/>
</dbReference>
<evidence type="ECO:0000256" key="6">
    <source>
        <dbReference type="ARBA" id="ARBA00022692"/>
    </source>
</evidence>
<dbReference type="SUPFAM" id="SSF55785">
    <property type="entry name" value="PYP-like sensor domain (PAS domain)"/>
    <property type="match status" value="1"/>
</dbReference>
<evidence type="ECO:0000256" key="5">
    <source>
        <dbReference type="ARBA" id="ARBA00022519"/>
    </source>
</evidence>
<evidence type="ECO:0000256" key="7">
    <source>
        <dbReference type="ARBA" id="ARBA00022989"/>
    </source>
</evidence>
<dbReference type="InterPro" id="IPR013655">
    <property type="entry name" value="PAS_fold_3"/>
</dbReference>
<keyword evidence="6 12" id="KW-0812">Transmembrane</keyword>
<keyword evidence="7 12" id="KW-1133">Transmembrane helix</keyword>
<feature type="transmembrane region" description="Helical" evidence="12">
    <location>
        <begin position="193"/>
        <end position="212"/>
    </location>
</feature>
<evidence type="ECO:0000256" key="3">
    <source>
        <dbReference type="ARBA" id="ARBA00022481"/>
    </source>
</evidence>
<dbReference type="Gene3D" id="3.30.450.20">
    <property type="entry name" value="PAS domain"/>
    <property type="match status" value="1"/>
</dbReference>
<evidence type="ECO:0000256" key="10">
    <source>
        <dbReference type="ARBA" id="ARBA00029447"/>
    </source>
</evidence>
<name>A0A097QY47_HAFAL</name>
<dbReference type="InterPro" id="IPR035965">
    <property type="entry name" value="PAS-like_dom_sf"/>
</dbReference>
<evidence type="ECO:0000256" key="4">
    <source>
        <dbReference type="ARBA" id="ARBA00022500"/>
    </source>
</evidence>
<dbReference type="SMART" id="SM00086">
    <property type="entry name" value="PAC"/>
    <property type="match status" value="1"/>
</dbReference>
<dbReference type="SUPFAM" id="SSF58104">
    <property type="entry name" value="Methyl-accepting chemotaxis protein (MCP) signaling domain"/>
    <property type="match status" value="1"/>
</dbReference>
<dbReference type="KEGG" id="hav:AT03_02700"/>
<dbReference type="GO" id="GO:0004888">
    <property type="term" value="F:transmembrane signaling receptor activity"/>
    <property type="evidence" value="ECO:0007669"/>
    <property type="project" value="InterPro"/>
</dbReference>
<dbReference type="PRINTS" id="PR00260">
    <property type="entry name" value="CHEMTRNSDUCR"/>
</dbReference>
<gene>
    <name evidence="14" type="ORF">AT03_02700</name>
</gene>
<evidence type="ECO:0000256" key="2">
    <source>
        <dbReference type="ARBA" id="ARBA00022475"/>
    </source>
</evidence>
<evidence type="ECO:0000259" key="13">
    <source>
        <dbReference type="PROSITE" id="PS50111"/>
    </source>
</evidence>
<dbReference type="Pfam" id="PF00015">
    <property type="entry name" value="MCPsignal"/>
    <property type="match status" value="1"/>
</dbReference>
<comment type="similarity">
    <text evidence="10">Belongs to the methyl-accepting chemotaxis (MCP) protein family.</text>
</comment>
<dbReference type="HOGENOM" id="CLU_000445_107_26_6"/>
<proteinExistence type="inferred from homology"/>
<dbReference type="NCBIfam" id="TIGR00229">
    <property type="entry name" value="sensory_box"/>
    <property type="match status" value="1"/>
</dbReference>
<dbReference type="SMART" id="SM00283">
    <property type="entry name" value="MA"/>
    <property type="match status" value="1"/>
</dbReference>
<keyword evidence="9 11" id="KW-0807">Transducer</keyword>
<dbReference type="InterPro" id="IPR004089">
    <property type="entry name" value="MCPsignal_dom"/>
</dbReference>
<dbReference type="AlphaFoldDB" id="A0A097QY47"/>
<keyword evidence="8 12" id="KW-0472">Membrane</keyword>
<keyword evidence="15" id="KW-1185">Reference proteome</keyword>
<keyword evidence="14" id="KW-0675">Receptor</keyword>
<evidence type="ECO:0000313" key="14">
    <source>
        <dbReference type="EMBL" id="AIU71399.1"/>
    </source>
</evidence>
<dbReference type="Pfam" id="PF08447">
    <property type="entry name" value="PAS_3"/>
    <property type="match status" value="1"/>
</dbReference>
<feature type="domain" description="Methyl-accepting transducer" evidence="13">
    <location>
        <begin position="271"/>
        <end position="500"/>
    </location>
</feature>
<evidence type="ECO:0000313" key="15">
    <source>
        <dbReference type="Proteomes" id="UP000029986"/>
    </source>
</evidence>
<keyword evidence="2" id="KW-1003">Cell membrane</keyword>
<dbReference type="RefSeq" id="WP_025802387.1">
    <property type="nucleotide sequence ID" value="NZ_CP009706.1"/>
</dbReference>
<organism evidence="14 15">
    <name type="scientific">Hafnia alvei FB1</name>
    <dbReference type="NCBI Taxonomy" id="1453496"/>
    <lineage>
        <taxon>Bacteria</taxon>
        <taxon>Pseudomonadati</taxon>
        <taxon>Pseudomonadota</taxon>
        <taxon>Gammaproteobacteria</taxon>
        <taxon>Enterobacterales</taxon>
        <taxon>Hafniaceae</taxon>
        <taxon>Hafnia</taxon>
    </lineage>
</organism>
<dbReference type="InterPro" id="IPR001610">
    <property type="entry name" value="PAC"/>
</dbReference>
<evidence type="ECO:0000256" key="1">
    <source>
        <dbReference type="ARBA" id="ARBA00004429"/>
    </source>
</evidence>
<reference evidence="14 15" key="1">
    <citation type="journal article" date="2014" name="Gut Pathog.">
        <title>Gene clusters of Hafnia alvei strain FB1 important in survival and pathogenesis: a draft genome perspective.</title>
        <authorList>
            <person name="Tan J.Y."/>
            <person name="Yin W.F."/>
            <person name="Chan K.G."/>
        </authorList>
    </citation>
    <scope>NUCLEOTIDE SEQUENCE [LARGE SCALE GENOMIC DNA]</scope>
    <source>
        <strain evidence="14 15">FB1</strain>
    </source>
</reference>
<dbReference type="FunFam" id="3.30.450.20:FF:000046">
    <property type="entry name" value="Aerotaxis sensor receptor"/>
    <property type="match status" value="1"/>
</dbReference>
<keyword evidence="3" id="KW-0488">Methylation</keyword>
<feature type="transmembrane region" description="Helical" evidence="12">
    <location>
        <begin position="169"/>
        <end position="187"/>
    </location>
</feature>
<dbReference type="GO" id="GO:0052131">
    <property type="term" value="P:positive aerotaxis"/>
    <property type="evidence" value="ECO:0007669"/>
    <property type="project" value="UniProtKB-ARBA"/>
</dbReference>
<dbReference type="Proteomes" id="UP000029986">
    <property type="component" value="Chromosome"/>
</dbReference>
<dbReference type="PATRIC" id="fig|1453496.5.peg.528"/>
<dbReference type="EMBL" id="CP009706">
    <property type="protein sequence ID" value="AIU71399.1"/>
    <property type="molecule type" value="Genomic_DNA"/>
</dbReference>
<dbReference type="CDD" id="cd11386">
    <property type="entry name" value="MCP_signal"/>
    <property type="match status" value="1"/>
</dbReference>
<keyword evidence="5" id="KW-0997">Cell inner membrane</keyword>